<protein>
    <submittedName>
        <fullName evidence="9">Accessory gene regulator B family protein</fullName>
    </submittedName>
</protein>
<keyword evidence="7 8" id="KW-0472">Membrane</keyword>
<keyword evidence="10" id="KW-1185">Reference proteome</keyword>
<reference evidence="9" key="1">
    <citation type="submission" date="2022-01" db="EMBL/GenBank/DDBJ databases">
        <title>Paenibacillus spongiae sp. nov., isolated from marine sponge.</title>
        <authorList>
            <person name="Li Z."/>
            <person name="Zhang M."/>
        </authorList>
    </citation>
    <scope>NUCLEOTIDE SEQUENCE</scope>
    <source>
        <strain evidence="9">PHS-Z3</strain>
    </source>
</reference>
<dbReference type="Pfam" id="PF04647">
    <property type="entry name" value="AgrB"/>
    <property type="match status" value="1"/>
</dbReference>
<organism evidence="9 10">
    <name type="scientific">Paenibacillus spongiae</name>
    <dbReference type="NCBI Taxonomy" id="2909671"/>
    <lineage>
        <taxon>Bacteria</taxon>
        <taxon>Bacillati</taxon>
        <taxon>Bacillota</taxon>
        <taxon>Bacilli</taxon>
        <taxon>Bacillales</taxon>
        <taxon>Paenibacillaceae</taxon>
        <taxon>Paenibacillus</taxon>
    </lineage>
</organism>
<keyword evidence="1" id="KW-1003">Cell membrane</keyword>
<keyword evidence="5" id="KW-0378">Hydrolase</keyword>
<keyword evidence="4 8" id="KW-0812">Transmembrane</keyword>
<proteinExistence type="predicted"/>
<keyword evidence="6 8" id="KW-1133">Transmembrane helix</keyword>
<dbReference type="SMART" id="SM00793">
    <property type="entry name" value="AgrB"/>
    <property type="match status" value="1"/>
</dbReference>
<dbReference type="RefSeq" id="WP_258384688.1">
    <property type="nucleotide sequence ID" value="NZ_CP091430.1"/>
</dbReference>
<evidence type="ECO:0000256" key="2">
    <source>
        <dbReference type="ARBA" id="ARBA00022654"/>
    </source>
</evidence>
<evidence type="ECO:0000256" key="5">
    <source>
        <dbReference type="ARBA" id="ARBA00022801"/>
    </source>
</evidence>
<dbReference type="Proteomes" id="UP001057877">
    <property type="component" value="Chromosome"/>
</dbReference>
<evidence type="ECO:0000256" key="8">
    <source>
        <dbReference type="SAM" id="Phobius"/>
    </source>
</evidence>
<sequence>MINALSHRIAAGIKSKVPEHQASVAVLQYSISFILNIIFIIGLSLGIALLTGQIRNAVIALTAFALLRQVSGGYHLKSGMMCIVVSTAGITLLSFAEFNSTITFVFNIMALILALVFAPSRIDAQTRIPKKYFPFLKLISLAMIAVSFMVGSSVLASTFLVQALTLIRIRR</sequence>
<name>A0ABY5S3W9_9BACL</name>
<evidence type="ECO:0000256" key="6">
    <source>
        <dbReference type="ARBA" id="ARBA00022989"/>
    </source>
</evidence>
<evidence type="ECO:0000313" key="10">
    <source>
        <dbReference type="Proteomes" id="UP001057877"/>
    </source>
</evidence>
<evidence type="ECO:0000256" key="1">
    <source>
        <dbReference type="ARBA" id="ARBA00022475"/>
    </source>
</evidence>
<feature type="transmembrane region" description="Helical" evidence="8">
    <location>
        <begin position="79"/>
        <end position="96"/>
    </location>
</feature>
<dbReference type="EMBL" id="CP091430">
    <property type="protein sequence ID" value="UVI28599.1"/>
    <property type="molecule type" value="Genomic_DNA"/>
</dbReference>
<evidence type="ECO:0000313" key="9">
    <source>
        <dbReference type="EMBL" id="UVI28599.1"/>
    </source>
</evidence>
<gene>
    <name evidence="9" type="ORF">L1F29_24575</name>
</gene>
<feature type="transmembrane region" description="Helical" evidence="8">
    <location>
        <begin position="102"/>
        <end position="118"/>
    </location>
</feature>
<accession>A0ABY5S3W9</accession>
<feature type="transmembrane region" description="Helical" evidence="8">
    <location>
        <begin position="138"/>
        <end position="161"/>
    </location>
</feature>
<evidence type="ECO:0000256" key="7">
    <source>
        <dbReference type="ARBA" id="ARBA00023136"/>
    </source>
</evidence>
<evidence type="ECO:0000256" key="4">
    <source>
        <dbReference type="ARBA" id="ARBA00022692"/>
    </source>
</evidence>
<dbReference type="InterPro" id="IPR006741">
    <property type="entry name" value="AgrB"/>
</dbReference>
<keyword evidence="3" id="KW-0645">Protease</keyword>
<evidence type="ECO:0000256" key="3">
    <source>
        <dbReference type="ARBA" id="ARBA00022670"/>
    </source>
</evidence>
<keyword evidence="2" id="KW-0673">Quorum sensing</keyword>